<evidence type="ECO:0000256" key="2">
    <source>
        <dbReference type="SAM" id="MobiDB-lite"/>
    </source>
</evidence>
<dbReference type="InterPro" id="IPR039537">
    <property type="entry name" value="Retrotran_Ty1/copia-like"/>
</dbReference>
<dbReference type="SUPFAM" id="SSF53098">
    <property type="entry name" value="Ribonuclease H-like"/>
    <property type="match status" value="1"/>
</dbReference>
<accession>A0ABM0WP38</accession>
<keyword evidence="6" id="KW-1185">Reference proteome</keyword>
<evidence type="ECO:0000313" key="6">
    <source>
        <dbReference type="Proteomes" id="UP000694864"/>
    </source>
</evidence>
<evidence type="ECO:0000256" key="1">
    <source>
        <dbReference type="ARBA" id="ARBA00022670"/>
    </source>
</evidence>
<feature type="compositionally biased region" description="Basic and acidic residues" evidence="2">
    <location>
        <begin position="44"/>
        <end position="62"/>
    </location>
</feature>
<evidence type="ECO:0000259" key="5">
    <source>
        <dbReference type="Pfam" id="PF25597"/>
    </source>
</evidence>
<feature type="domain" description="Retroviral polymerase SH3-like" evidence="5">
    <location>
        <begin position="536"/>
        <end position="595"/>
    </location>
</feature>
<dbReference type="RefSeq" id="XP_010473967.1">
    <property type="nucleotide sequence ID" value="XM_010475665.1"/>
</dbReference>
<keyword evidence="1" id="KW-0645">Protease</keyword>
<evidence type="ECO:0000313" key="7">
    <source>
        <dbReference type="RefSeq" id="XP_010473967.1"/>
    </source>
</evidence>
<dbReference type="GeneID" id="104753406"/>
<dbReference type="Pfam" id="PF22936">
    <property type="entry name" value="Pol_BBD"/>
    <property type="match status" value="1"/>
</dbReference>
<proteinExistence type="predicted"/>
<gene>
    <name evidence="7" type="primary">LOC104753406</name>
</gene>
<name>A0ABM0WP38_CAMSA</name>
<evidence type="ECO:0000259" key="4">
    <source>
        <dbReference type="Pfam" id="PF22936"/>
    </source>
</evidence>
<dbReference type="InterPro" id="IPR057670">
    <property type="entry name" value="SH3_retrovirus"/>
</dbReference>
<evidence type="ECO:0000259" key="3">
    <source>
        <dbReference type="Pfam" id="PF13976"/>
    </source>
</evidence>
<reference evidence="7" key="2">
    <citation type="submission" date="2025-08" db="UniProtKB">
        <authorList>
            <consortium name="RefSeq"/>
        </authorList>
    </citation>
    <scope>IDENTIFICATION</scope>
    <source>
        <tissue evidence="7">Leaf</tissue>
    </source>
</reference>
<feature type="domain" description="Retrovirus-related Pol polyprotein from transposon TNT 1-94-like beta-barrel" evidence="4">
    <location>
        <begin position="308"/>
        <end position="376"/>
    </location>
</feature>
<dbReference type="PANTHER" id="PTHR42648:SF28">
    <property type="entry name" value="TRANSPOSON-ENCODED PROTEIN WITH RIBONUCLEASE H-LIKE AND RETROVIRUS ZINC FINGER-LIKE DOMAINS"/>
    <property type="match status" value="1"/>
</dbReference>
<dbReference type="InterPro" id="IPR012337">
    <property type="entry name" value="RNaseH-like_sf"/>
</dbReference>
<feature type="domain" description="GAG-pre-integrase" evidence="3">
    <location>
        <begin position="409"/>
        <end position="468"/>
    </location>
</feature>
<feature type="region of interest" description="Disordered" evidence="2">
    <location>
        <begin position="44"/>
        <end position="67"/>
    </location>
</feature>
<dbReference type="PANTHER" id="PTHR42648">
    <property type="entry name" value="TRANSPOSASE, PUTATIVE-RELATED"/>
    <property type="match status" value="1"/>
</dbReference>
<dbReference type="Proteomes" id="UP000694864">
    <property type="component" value="Chromosome 16"/>
</dbReference>
<dbReference type="InterPro" id="IPR054722">
    <property type="entry name" value="PolX-like_BBD"/>
</dbReference>
<dbReference type="Pfam" id="PF13976">
    <property type="entry name" value="gag_pre-integrs"/>
    <property type="match status" value="1"/>
</dbReference>
<organism evidence="6 7">
    <name type="scientific">Camelina sativa</name>
    <name type="common">False flax</name>
    <name type="synonym">Myagrum sativum</name>
    <dbReference type="NCBI Taxonomy" id="90675"/>
    <lineage>
        <taxon>Eukaryota</taxon>
        <taxon>Viridiplantae</taxon>
        <taxon>Streptophyta</taxon>
        <taxon>Embryophyta</taxon>
        <taxon>Tracheophyta</taxon>
        <taxon>Spermatophyta</taxon>
        <taxon>Magnoliopsida</taxon>
        <taxon>eudicotyledons</taxon>
        <taxon>Gunneridae</taxon>
        <taxon>Pentapetalae</taxon>
        <taxon>rosids</taxon>
        <taxon>malvids</taxon>
        <taxon>Brassicales</taxon>
        <taxon>Brassicaceae</taxon>
        <taxon>Camelineae</taxon>
        <taxon>Camelina</taxon>
    </lineage>
</organism>
<reference evidence="6" key="1">
    <citation type="journal article" date="2014" name="Nat. Commun.">
        <title>The emerging biofuel crop Camelina sativa retains a highly undifferentiated hexaploid genome structure.</title>
        <authorList>
            <person name="Kagale S."/>
            <person name="Koh C."/>
            <person name="Nixon J."/>
            <person name="Bollina V."/>
            <person name="Clarke W.E."/>
            <person name="Tuteja R."/>
            <person name="Spillane C."/>
            <person name="Robinson S.J."/>
            <person name="Links M.G."/>
            <person name="Clarke C."/>
            <person name="Higgins E.E."/>
            <person name="Huebert T."/>
            <person name="Sharpe A.G."/>
            <person name="Parkin I.A."/>
        </authorList>
    </citation>
    <scope>NUCLEOTIDE SEQUENCE [LARGE SCALE GENOMIC DNA]</scope>
    <source>
        <strain evidence="6">cv. DH55</strain>
    </source>
</reference>
<keyword evidence="1" id="KW-0378">Hydrolase</keyword>
<sequence length="658" mass="74568">MENSKPLVLPTVLKGGNYLMWSRTTKTALCGRGLWSHIEGTRAPKKVTKEDGRETTKEDKKSLSSKKKSNGFKKTRLELWETLKNVFGNISNLTRVFDVKKAINDLTQEDMQFNKHFGKFRSLWAEFEMLRPNTMDLAVLNERREQDKVFALLLTLNRTFNDLIKHILRADKLPSLDDVCSHIQKEQGSLGLFMGKGELSMANKGTYRPDERRSKGGCEHCKRKNHTKDKCWFLHPHLRPNVINKEPIANITRVKDEQSDAGASRNGEGMVSGDYVKKSDLEAFFKSLAANQDSGKTFFTPSSNRSLVVDSGASHHMISNSNLLDNIKSARGNVIIANGDNIPVQGIGSLRLFDKESKAFYMPRFTSNLLSVKRATTDLNCYAIFGPNDVQFQDIESGKLLGEGGTKDDLYILDDPSPSASKSIFASCLNVSFNAMWHARLGHPHSRALELMLPNVLFDHSRCEACILERKNKHLMEVARSMMFHTNVPKRYWGDAVMTTCYLINQISTKVLGDVSPFEVLNTVKPPIDHLKVFGCVCFVFIPRELRNKLDAKSTKCMFLGYSTTQKGYKCFDPANNRIFVSRDVKFLENQGYFERRDWSDLENLAKPTNRSASLKFLLDHLRAQSRTETLLQIQGDIAPENVEETLTETHQLQLCST</sequence>
<dbReference type="Pfam" id="PF25597">
    <property type="entry name" value="SH3_retrovirus"/>
    <property type="match status" value="1"/>
</dbReference>
<protein>
    <submittedName>
        <fullName evidence="7">Uncharacterized protein LOC104753406</fullName>
    </submittedName>
</protein>
<dbReference type="InterPro" id="IPR025724">
    <property type="entry name" value="GAG-pre-integrase_dom"/>
</dbReference>